<keyword evidence="2 6" id="KW-0813">Transport</keyword>
<feature type="compositionally biased region" description="Acidic residues" evidence="7">
    <location>
        <begin position="529"/>
        <end position="575"/>
    </location>
</feature>
<feature type="domain" description="SDA1 N-terminal" evidence="9">
    <location>
        <begin position="202"/>
        <end position="451"/>
    </location>
</feature>
<accession>A0A409X7V9</accession>
<gene>
    <name evidence="11" type="ORF">CVT25_012565</name>
</gene>
<evidence type="ECO:0000259" key="10">
    <source>
        <dbReference type="Pfam" id="PF21638"/>
    </source>
</evidence>
<feature type="compositionally biased region" description="Basic and acidic residues" evidence="7">
    <location>
        <begin position="678"/>
        <end position="687"/>
    </location>
</feature>
<feature type="compositionally biased region" description="Basic and acidic residues" evidence="7">
    <location>
        <begin position="728"/>
        <end position="748"/>
    </location>
</feature>
<keyword evidence="12" id="KW-1185">Reference proteome</keyword>
<dbReference type="InParanoid" id="A0A409X7V9"/>
<comment type="caution">
    <text evidence="11">The sequence shown here is derived from an EMBL/GenBank/DDBJ whole genome shotgun (WGS) entry which is preliminary data.</text>
</comment>
<dbReference type="FunCoup" id="A0A409X7V9">
    <property type="interactions" value="544"/>
</dbReference>
<feature type="region of interest" description="Disordered" evidence="7">
    <location>
        <begin position="623"/>
        <end position="748"/>
    </location>
</feature>
<comment type="subcellular location">
    <subcellularLocation>
        <location evidence="6">Nucleus</location>
        <location evidence="6">Nucleolus</location>
    </subcellularLocation>
</comment>
<feature type="region of interest" description="Disordered" evidence="7">
    <location>
        <begin position="524"/>
        <end position="589"/>
    </location>
</feature>
<evidence type="ECO:0000256" key="3">
    <source>
        <dbReference type="ARBA" id="ARBA00022517"/>
    </source>
</evidence>
<evidence type="ECO:0000313" key="12">
    <source>
        <dbReference type="Proteomes" id="UP000283269"/>
    </source>
</evidence>
<dbReference type="InterPro" id="IPR027312">
    <property type="entry name" value="Sda1"/>
</dbReference>
<dbReference type="GO" id="GO:0000055">
    <property type="term" value="P:ribosomal large subunit export from nucleus"/>
    <property type="evidence" value="ECO:0007669"/>
    <property type="project" value="UniProtKB-UniRule"/>
</dbReference>
<evidence type="ECO:0000256" key="5">
    <source>
        <dbReference type="ARBA" id="ARBA00023242"/>
    </source>
</evidence>
<organism evidence="11 12">
    <name type="scientific">Psilocybe cyanescens</name>
    <dbReference type="NCBI Taxonomy" id="93625"/>
    <lineage>
        <taxon>Eukaryota</taxon>
        <taxon>Fungi</taxon>
        <taxon>Dikarya</taxon>
        <taxon>Basidiomycota</taxon>
        <taxon>Agaricomycotina</taxon>
        <taxon>Agaricomycetes</taxon>
        <taxon>Agaricomycetidae</taxon>
        <taxon>Agaricales</taxon>
        <taxon>Agaricineae</taxon>
        <taxon>Strophariaceae</taxon>
        <taxon>Psilocybe</taxon>
    </lineage>
</organism>
<dbReference type="InterPro" id="IPR016024">
    <property type="entry name" value="ARM-type_fold"/>
</dbReference>
<dbReference type="Pfam" id="PF08158">
    <property type="entry name" value="SDA1_HEAT"/>
    <property type="match status" value="2"/>
</dbReference>
<evidence type="ECO:0000256" key="1">
    <source>
        <dbReference type="ARBA" id="ARBA00005783"/>
    </source>
</evidence>
<feature type="compositionally biased region" description="Basic and acidic residues" evidence="7">
    <location>
        <begin position="640"/>
        <end position="652"/>
    </location>
</feature>
<dbReference type="Pfam" id="PF21638">
    <property type="entry name" value="SDA1_C"/>
    <property type="match status" value="1"/>
</dbReference>
<dbReference type="Proteomes" id="UP000283269">
    <property type="component" value="Unassembled WGS sequence"/>
</dbReference>
<dbReference type="STRING" id="93625.A0A409X7V9"/>
<dbReference type="PANTHER" id="PTHR12730">
    <property type="entry name" value="HSDA/SDA1-RELATED"/>
    <property type="match status" value="1"/>
</dbReference>
<feature type="domain" description="SDA1 C-terminal" evidence="10">
    <location>
        <begin position="699"/>
        <end position="745"/>
    </location>
</feature>
<evidence type="ECO:0000256" key="2">
    <source>
        <dbReference type="ARBA" id="ARBA00022448"/>
    </source>
</evidence>
<keyword evidence="5 6" id="KW-0539">Nucleus</keyword>
<keyword evidence="4 6" id="KW-0653">Protein transport</keyword>
<dbReference type="OrthoDB" id="2196187at2759"/>
<evidence type="ECO:0000256" key="7">
    <source>
        <dbReference type="SAM" id="MobiDB-lite"/>
    </source>
</evidence>
<comment type="function">
    <text evidence="6">Required for 60S pre-ribosomal subunits export to the cytoplasm.</text>
</comment>
<evidence type="ECO:0000259" key="9">
    <source>
        <dbReference type="Pfam" id="PF08158"/>
    </source>
</evidence>
<dbReference type="InterPro" id="IPR007949">
    <property type="entry name" value="SDA1_MD"/>
</dbReference>
<dbReference type="PANTHER" id="PTHR12730:SF0">
    <property type="entry name" value="PROTEIN SDA1 HOMOLOG"/>
    <property type="match status" value="1"/>
</dbReference>
<dbReference type="InterPro" id="IPR012977">
    <property type="entry name" value="SDA1_N"/>
</dbReference>
<dbReference type="AlphaFoldDB" id="A0A409X7V9"/>
<reference evidence="11 12" key="1">
    <citation type="journal article" date="2018" name="Evol. Lett.">
        <title>Horizontal gene cluster transfer increased hallucinogenic mushroom diversity.</title>
        <authorList>
            <person name="Reynolds H.T."/>
            <person name="Vijayakumar V."/>
            <person name="Gluck-Thaler E."/>
            <person name="Korotkin H.B."/>
            <person name="Matheny P.B."/>
            <person name="Slot J.C."/>
        </authorList>
    </citation>
    <scope>NUCLEOTIDE SEQUENCE [LARGE SCALE GENOMIC DNA]</scope>
    <source>
        <strain evidence="11 12">2631</strain>
    </source>
</reference>
<evidence type="ECO:0000259" key="8">
    <source>
        <dbReference type="Pfam" id="PF05285"/>
    </source>
</evidence>
<evidence type="ECO:0000313" key="11">
    <source>
        <dbReference type="EMBL" id="PPQ86846.1"/>
    </source>
</evidence>
<name>A0A409X7V9_PSICY</name>
<protein>
    <recommendedName>
        <fullName evidence="6">Protein SDA1</fullName>
    </recommendedName>
</protein>
<sequence length="748" mass="84285">MGRGILLTSNLPQLQNLIKRDSVAYKEEFLQQWNHYNSIRQIFRINPDEQAQHYRELVSFIAQACLFLVATCYPKETAEFPTQISSLLLESYGILSSDTRKCLVQNLVMLRNKDVITSIELLKSLFPLLPRTSSSTLRTYIRKTILSDIKVANQKSQNHKLNRAVQAMLFGMVERGMGGEVVGDKGRLRATNGPTNSREGANTDEAMWAVVLTKELWRKGVWNDAKSVSIVAQGCFHPVTKVQSAALHFFLGSEEEDDDSDDDEAVDVKGLHHRREVNKKTRSGDKKLRKQLKVAKKKLHNKEPNTPNFSAIQLLNDPQTFGEKLYDMLNTYDKRFTLDHKILIMQLLSRVMGSHKLCVLAFYTYVVKYLFYRQLRVPSILVALAQSVHDLTPPDAVTPVIRKLSQEFVHPGVASEVIAAGLNAIREVSRRQPWAMEEDLLGDLIEYRKSKDKAVTAGARGLLKLYREVNPSMLKRRERGKDASMGLASGNQPLPYGHSAEAAIDIEGLSLLEDHLQKLREEDGVSLDGDNEDDWNGWDVESDFDSESESEEEGWINVDDEDNDDLVISDSEDEDEQKKKKDEPLEDEPARISTLAQTKILTPADFALLNDLRMQAAVKAVETTGGSKAKRKLAALEASQKARHDEQNHDEFISENDILGPRKKAKADYAERMASIQKGREGREKFGSRKGKQNKAAPSSSTNREKARNKPIMMILSSGAVRGKKKASLRDKQQKLRAHIDKAKKSGH</sequence>
<dbReference type="SUPFAM" id="SSF48371">
    <property type="entry name" value="ARM repeat"/>
    <property type="match status" value="1"/>
</dbReference>
<dbReference type="InterPro" id="IPR048292">
    <property type="entry name" value="SDA1_C"/>
</dbReference>
<dbReference type="GO" id="GO:0005730">
    <property type="term" value="C:nucleolus"/>
    <property type="evidence" value="ECO:0007669"/>
    <property type="project" value="UniProtKB-SubCell"/>
</dbReference>
<feature type="domain" description="SDA1 middle" evidence="8">
    <location>
        <begin position="539"/>
        <end position="679"/>
    </location>
</feature>
<dbReference type="Pfam" id="PF05285">
    <property type="entry name" value="SDA1_dom"/>
    <property type="match status" value="1"/>
</dbReference>
<dbReference type="EMBL" id="NHYD01002412">
    <property type="protein sequence ID" value="PPQ86846.1"/>
    <property type="molecule type" value="Genomic_DNA"/>
</dbReference>
<keyword evidence="3 6" id="KW-0690">Ribosome biogenesis</keyword>
<comment type="similarity">
    <text evidence="1 6">Belongs to the SDA1 family.</text>
</comment>
<feature type="domain" description="SDA1 N-terminal" evidence="9">
    <location>
        <begin position="69"/>
        <end position="174"/>
    </location>
</feature>
<dbReference type="GO" id="GO:0042273">
    <property type="term" value="P:ribosomal large subunit biogenesis"/>
    <property type="evidence" value="ECO:0007669"/>
    <property type="project" value="UniProtKB-UniRule"/>
</dbReference>
<evidence type="ECO:0000256" key="6">
    <source>
        <dbReference type="RuleBase" id="RU365057"/>
    </source>
</evidence>
<evidence type="ECO:0000256" key="4">
    <source>
        <dbReference type="ARBA" id="ARBA00022927"/>
    </source>
</evidence>
<proteinExistence type="inferred from homology"/>
<dbReference type="GO" id="GO:0015031">
    <property type="term" value="P:protein transport"/>
    <property type="evidence" value="ECO:0007669"/>
    <property type="project" value="UniProtKB-KW"/>
</dbReference>